<evidence type="ECO:0000256" key="3">
    <source>
        <dbReference type="ARBA" id="ARBA00012293"/>
    </source>
</evidence>
<name>A0A2U8FQW9_9BURK</name>
<keyword evidence="11" id="KW-0408">Iron</keyword>
<dbReference type="InterPro" id="IPR044861">
    <property type="entry name" value="IPNS-like_FE2OG_OXY"/>
</dbReference>
<comment type="catalytic activity">
    <reaction evidence="10">
        <text>L-arginine + 2-oxoglutarate + O2 = guanidine + L-glutamate 5-semialdehyde + succinate + CO2</text>
        <dbReference type="Rhea" id="RHEA:31535"/>
        <dbReference type="ChEBI" id="CHEBI:15379"/>
        <dbReference type="ChEBI" id="CHEBI:16526"/>
        <dbReference type="ChEBI" id="CHEBI:16810"/>
        <dbReference type="ChEBI" id="CHEBI:30031"/>
        <dbReference type="ChEBI" id="CHEBI:30087"/>
        <dbReference type="ChEBI" id="CHEBI:32682"/>
        <dbReference type="ChEBI" id="CHEBI:58066"/>
        <dbReference type="EC" id="1.14.20.7"/>
    </reaction>
</comment>
<evidence type="ECO:0000313" key="13">
    <source>
        <dbReference type="EMBL" id="AWI53238.1"/>
    </source>
</evidence>
<dbReference type="InterPro" id="IPR027443">
    <property type="entry name" value="IPNS-like_sf"/>
</dbReference>
<evidence type="ECO:0000256" key="10">
    <source>
        <dbReference type="ARBA" id="ARBA00049359"/>
    </source>
</evidence>
<dbReference type="EC" id="1.14.20.7" evidence="3"/>
<evidence type="ECO:0000256" key="7">
    <source>
        <dbReference type="ARBA" id="ARBA00031011"/>
    </source>
</evidence>
<evidence type="ECO:0000256" key="1">
    <source>
        <dbReference type="ARBA" id="ARBA00001954"/>
    </source>
</evidence>
<dbReference type="GO" id="GO:0102276">
    <property type="term" value="F:2-oxoglutarate oxygenase/decarboxylase (ethylene-forming) activity"/>
    <property type="evidence" value="ECO:0007669"/>
    <property type="project" value="UniProtKB-EC"/>
</dbReference>
<feature type="domain" description="Fe2OG dioxygenase" evidence="12">
    <location>
        <begin position="167"/>
        <end position="272"/>
    </location>
</feature>
<keyword evidence="6" id="KW-0266">Ethylene biosynthesis</keyword>
<dbReference type="AlphaFoldDB" id="A0A2U8FQW9"/>
<dbReference type="Pfam" id="PF03171">
    <property type="entry name" value="2OG-FeII_Oxy"/>
    <property type="match status" value="1"/>
</dbReference>
<comment type="catalytic activity">
    <reaction evidence="9">
        <text>2-oxoglutarate + O2 + 2 H(+) = ethene + 3 CO2 + H2O</text>
        <dbReference type="Rhea" id="RHEA:31523"/>
        <dbReference type="ChEBI" id="CHEBI:15377"/>
        <dbReference type="ChEBI" id="CHEBI:15378"/>
        <dbReference type="ChEBI" id="CHEBI:15379"/>
        <dbReference type="ChEBI" id="CHEBI:16526"/>
        <dbReference type="ChEBI" id="CHEBI:16810"/>
        <dbReference type="ChEBI" id="CHEBI:18153"/>
        <dbReference type="EC" id="1.13.12.19"/>
    </reaction>
</comment>
<evidence type="ECO:0000256" key="2">
    <source>
        <dbReference type="ARBA" id="ARBA00004767"/>
    </source>
</evidence>
<accession>A0A2U8FQW9</accession>
<proteinExistence type="inferred from homology"/>
<evidence type="ECO:0000256" key="8">
    <source>
        <dbReference type="ARBA" id="ARBA00031282"/>
    </source>
</evidence>
<gene>
    <name evidence="13" type="ORF">DEH84_07190</name>
</gene>
<dbReference type="KEGG" id="aon:DEH84_07190"/>
<evidence type="ECO:0000256" key="4">
    <source>
        <dbReference type="ARBA" id="ARBA00012531"/>
    </source>
</evidence>
<dbReference type="RefSeq" id="WP_109036080.1">
    <property type="nucleotide sequence ID" value="NZ_CP029210.1"/>
</dbReference>
<comment type="cofactor">
    <cofactor evidence="1">
        <name>Fe(2+)</name>
        <dbReference type="ChEBI" id="CHEBI:29033"/>
    </cofactor>
</comment>
<dbReference type="PROSITE" id="PS51471">
    <property type="entry name" value="FE2OG_OXY"/>
    <property type="match status" value="1"/>
</dbReference>
<dbReference type="PRINTS" id="PR00682">
    <property type="entry name" value="IPNSYNTHASE"/>
</dbReference>
<dbReference type="SUPFAM" id="SSF51197">
    <property type="entry name" value="Clavaminate synthase-like"/>
    <property type="match status" value="1"/>
</dbReference>
<sequence>MRHSLPVIDLSQRDGLPERLDAACRHEGFFYLIGHGVDPALRAAAFDAARRFFALPDTEKARWHIERSGIHRGWDPVAWQALEPGQPGDLKESFYLGVDRGPDDPLVQAGTPNQGPNQWPDEHQVPGFRQAVQAYEAALSQLARRVLSFMAQGLGLHARWFDACLQDPMPVLRLLHYPPQPPSEAVRPGQIGCGAHTDWGSITLLAQDDAGGLQVQAADGTWFDAPPMPDAFVVNLGDMMARWTNDRYRSTPHRVFNPHGRERYSLAYFFDIDYHAEVQALPGCFDEANPPRYPPTTAGEHIIEMYERTRASH</sequence>
<evidence type="ECO:0000256" key="5">
    <source>
        <dbReference type="ARBA" id="ARBA00019045"/>
    </source>
</evidence>
<dbReference type="InterPro" id="IPR026992">
    <property type="entry name" value="DIOX_N"/>
</dbReference>
<dbReference type="Proteomes" id="UP000244892">
    <property type="component" value="Chromosome"/>
</dbReference>
<dbReference type="EMBL" id="CP029210">
    <property type="protein sequence ID" value="AWI53238.1"/>
    <property type="molecule type" value="Genomic_DNA"/>
</dbReference>
<dbReference type="Pfam" id="PF14226">
    <property type="entry name" value="DIOX_N"/>
    <property type="match status" value="1"/>
</dbReference>
<dbReference type="PANTHER" id="PTHR47990">
    <property type="entry name" value="2-OXOGLUTARATE (2OG) AND FE(II)-DEPENDENT OXYGENASE SUPERFAMILY PROTEIN-RELATED"/>
    <property type="match status" value="1"/>
</dbReference>
<evidence type="ECO:0000259" key="12">
    <source>
        <dbReference type="PROSITE" id="PS51471"/>
    </source>
</evidence>
<comment type="pathway">
    <text evidence="2">Alkene biosynthesis; ethylene biosynthesis via 2-oxoglutarate.</text>
</comment>
<dbReference type="EC" id="1.13.12.19" evidence="4"/>
<keyword evidence="14" id="KW-1185">Reference proteome</keyword>
<protein>
    <recommendedName>
        <fullName evidence="5">2-oxoglutarate-dependent ethylene/succinate-forming enzyme</fullName>
        <ecNumber evidence="4">1.13.12.19</ecNumber>
        <ecNumber evidence="3">1.14.20.7</ecNumber>
    </recommendedName>
    <alternativeName>
        <fullName evidence="7">2-oxoglutarate dioxygenase (ethylene-forming)</fullName>
    </alternativeName>
    <alternativeName>
        <fullName evidence="8">2-oxoglutarate/L-arginine monooxygenase/decarboxylase (succinate-forming)</fullName>
    </alternativeName>
</protein>
<dbReference type="OrthoDB" id="21825at2"/>
<evidence type="ECO:0000256" key="6">
    <source>
        <dbReference type="ARBA" id="ARBA00022666"/>
    </source>
</evidence>
<evidence type="ECO:0000256" key="11">
    <source>
        <dbReference type="RuleBase" id="RU003682"/>
    </source>
</evidence>
<evidence type="ECO:0000313" key="14">
    <source>
        <dbReference type="Proteomes" id="UP000244892"/>
    </source>
</evidence>
<comment type="similarity">
    <text evidence="11">Belongs to the iron/ascorbate-dependent oxidoreductase family.</text>
</comment>
<keyword evidence="11" id="KW-0560">Oxidoreductase</keyword>
<evidence type="ECO:0000256" key="9">
    <source>
        <dbReference type="ARBA" id="ARBA00047725"/>
    </source>
</evidence>
<dbReference type="GO" id="GO:0009693">
    <property type="term" value="P:ethylene biosynthetic process"/>
    <property type="evidence" value="ECO:0007669"/>
    <property type="project" value="UniProtKB-KW"/>
</dbReference>
<dbReference type="InterPro" id="IPR005123">
    <property type="entry name" value="Oxoglu/Fe-dep_dioxygenase_dom"/>
</dbReference>
<dbReference type="Gene3D" id="2.60.120.330">
    <property type="entry name" value="B-lactam Antibiotic, Isopenicillin N Synthase, Chain"/>
    <property type="match status" value="1"/>
</dbReference>
<organism evidence="13 14">
    <name type="scientific">Aquabacterium olei</name>
    <dbReference type="NCBI Taxonomy" id="1296669"/>
    <lineage>
        <taxon>Bacteria</taxon>
        <taxon>Pseudomonadati</taxon>
        <taxon>Pseudomonadota</taxon>
        <taxon>Betaproteobacteria</taxon>
        <taxon>Burkholderiales</taxon>
        <taxon>Aquabacterium</taxon>
    </lineage>
</organism>
<reference evidence="13 14" key="1">
    <citation type="submission" date="2018-05" db="EMBL/GenBank/DDBJ databases">
        <title>complete genome sequence of Aquabacterium olei NBRC 110486.</title>
        <authorList>
            <person name="Tang B."/>
            <person name="Chang J."/>
            <person name="Zhang L."/>
            <person name="Yang H."/>
        </authorList>
    </citation>
    <scope>NUCLEOTIDE SEQUENCE [LARGE SCALE GENOMIC DNA]</scope>
    <source>
        <strain evidence="13 14">NBRC 110486</strain>
    </source>
</reference>
<keyword evidence="11" id="KW-0479">Metal-binding</keyword>
<dbReference type="InterPro" id="IPR050231">
    <property type="entry name" value="Iron_ascorbate_oxido_reductase"/>
</dbReference>
<dbReference type="GO" id="GO:0046872">
    <property type="term" value="F:metal ion binding"/>
    <property type="evidence" value="ECO:0007669"/>
    <property type="project" value="UniProtKB-KW"/>
</dbReference>